<keyword evidence="1" id="KW-0472">Membrane</keyword>
<name>A0A559TBH2_SERFO</name>
<keyword evidence="1" id="KW-1133">Transmembrane helix</keyword>
<keyword evidence="1" id="KW-0812">Transmembrane</keyword>
<dbReference type="OrthoDB" id="9014936at2"/>
<evidence type="ECO:0000313" key="2">
    <source>
        <dbReference type="EMBL" id="TVZ71968.1"/>
    </source>
</evidence>
<dbReference type="AlphaFoldDB" id="A0A559TBH2"/>
<evidence type="ECO:0000256" key="1">
    <source>
        <dbReference type="SAM" id="Phobius"/>
    </source>
</evidence>
<protein>
    <recommendedName>
        <fullName evidence="3">DUF2975 domain-containing protein</fullName>
    </recommendedName>
</protein>
<comment type="caution">
    <text evidence="2">The sequence shown here is derived from an EMBL/GenBank/DDBJ whole genome shotgun (WGS) entry which is preliminary data.</text>
</comment>
<reference evidence="2" key="2">
    <citation type="submission" date="2019-08" db="EMBL/GenBank/DDBJ databases">
        <title>Investigation of anaerobic lignin degradation for improved lignocellulosic biofuels.</title>
        <authorList>
            <person name="Deangelis K.PhD."/>
        </authorList>
    </citation>
    <scope>NUCLEOTIDE SEQUENCE [LARGE SCALE GENOMIC DNA]</scope>
    <source>
        <strain evidence="2">128R</strain>
    </source>
</reference>
<dbReference type="InterPro" id="IPR021354">
    <property type="entry name" value="DUF2975"/>
</dbReference>
<feature type="transmembrane region" description="Helical" evidence="1">
    <location>
        <begin position="155"/>
        <end position="172"/>
    </location>
</feature>
<dbReference type="EMBL" id="VISQ01000001">
    <property type="protein sequence ID" value="TVZ71968.1"/>
    <property type="molecule type" value="Genomic_DNA"/>
</dbReference>
<dbReference type="Pfam" id="PF11188">
    <property type="entry name" value="DUF2975"/>
    <property type="match status" value="1"/>
</dbReference>
<accession>A0A559TBH2</accession>
<feature type="transmembrane region" description="Helical" evidence="1">
    <location>
        <begin position="66"/>
        <end position="90"/>
    </location>
</feature>
<reference evidence="2" key="1">
    <citation type="submission" date="2019-06" db="EMBL/GenBank/DDBJ databases">
        <authorList>
            <person name="Deangelis K."/>
            <person name="Huntemann M."/>
            <person name="Clum A."/>
            <person name="Pillay M."/>
            <person name="Palaniappan K."/>
            <person name="Varghese N."/>
            <person name="Mikhailova N."/>
            <person name="Stamatis D."/>
            <person name="Reddy T."/>
            <person name="Daum C."/>
            <person name="Shapiro N."/>
            <person name="Ivanova N."/>
            <person name="Kyrpides N."/>
            <person name="Woyke T."/>
        </authorList>
    </citation>
    <scope>NUCLEOTIDE SEQUENCE [LARGE SCALE GENOMIC DNA]</scope>
    <source>
        <strain evidence="2">128R</strain>
    </source>
</reference>
<sequence>MTLDRLALFSQRMATITLSLLIAMLLLNTVYWLFPNVAENQGYGFDFSLSNKLISSLAVNLHAFPWWQIAGGIIISSVPLLALALGLYHLRLLFKTYGQRAYFSDIAANHLGKMGQYVAIWTILELLCEPLLSYWTTMLEPVGQRVVTMSFDSGNIVALFLAACIAIIAQILKQASRLHSENQQFV</sequence>
<feature type="transmembrane region" description="Helical" evidence="1">
    <location>
        <begin position="117"/>
        <end position="135"/>
    </location>
</feature>
<evidence type="ECO:0008006" key="3">
    <source>
        <dbReference type="Google" id="ProtNLM"/>
    </source>
</evidence>
<feature type="transmembrane region" description="Helical" evidence="1">
    <location>
        <begin position="12"/>
        <end position="34"/>
    </location>
</feature>
<organism evidence="2">
    <name type="scientific">Serratia fonticola</name>
    <dbReference type="NCBI Taxonomy" id="47917"/>
    <lineage>
        <taxon>Bacteria</taxon>
        <taxon>Pseudomonadati</taxon>
        <taxon>Pseudomonadota</taxon>
        <taxon>Gammaproteobacteria</taxon>
        <taxon>Enterobacterales</taxon>
        <taxon>Yersiniaceae</taxon>
        <taxon>Serratia</taxon>
    </lineage>
</organism>
<gene>
    <name evidence="2" type="ORF">FHU10_4627</name>
</gene>
<proteinExistence type="predicted"/>